<comment type="caution">
    <text evidence="6">The sequence shown here is derived from an EMBL/GenBank/DDBJ whole genome shotgun (WGS) entry which is preliminary data.</text>
</comment>
<feature type="domain" description="CENP-V/GFA" evidence="5">
    <location>
        <begin position="3"/>
        <end position="120"/>
    </location>
</feature>
<evidence type="ECO:0000313" key="6">
    <source>
        <dbReference type="EMBL" id="GAA0565732.1"/>
    </source>
</evidence>
<dbReference type="EMBL" id="BAAADD010000003">
    <property type="protein sequence ID" value="GAA0565732.1"/>
    <property type="molecule type" value="Genomic_DNA"/>
</dbReference>
<gene>
    <name evidence="6" type="ORF">GCM10008942_12610</name>
</gene>
<evidence type="ECO:0000256" key="4">
    <source>
        <dbReference type="ARBA" id="ARBA00023239"/>
    </source>
</evidence>
<evidence type="ECO:0000259" key="5">
    <source>
        <dbReference type="PROSITE" id="PS51891"/>
    </source>
</evidence>
<dbReference type="PANTHER" id="PTHR33337:SF40">
    <property type="entry name" value="CENP-V_GFA DOMAIN-CONTAINING PROTEIN-RELATED"/>
    <property type="match status" value="1"/>
</dbReference>
<protein>
    <submittedName>
        <fullName evidence="6">GFA family protein</fullName>
    </submittedName>
</protein>
<dbReference type="RefSeq" id="WP_166933433.1">
    <property type="nucleotide sequence ID" value="NZ_BAAADD010000003.1"/>
</dbReference>
<dbReference type="SUPFAM" id="SSF51316">
    <property type="entry name" value="Mss4-like"/>
    <property type="match status" value="1"/>
</dbReference>
<keyword evidence="2" id="KW-0479">Metal-binding</keyword>
<keyword evidence="4" id="KW-0456">Lyase</keyword>
<evidence type="ECO:0000256" key="2">
    <source>
        <dbReference type="ARBA" id="ARBA00022723"/>
    </source>
</evidence>
<dbReference type="PANTHER" id="PTHR33337">
    <property type="entry name" value="GFA DOMAIN-CONTAINING PROTEIN"/>
    <property type="match status" value="1"/>
</dbReference>
<reference evidence="7" key="1">
    <citation type="journal article" date="2019" name="Int. J. Syst. Evol. Microbiol.">
        <title>The Global Catalogue of Microorganisms (GCM) 10K type strain sequencing project: providing services to taxonomists for standard genome sequencing and annotation.</title>
        <authorList>
            <consortium name="The Broad Institute Genomics Platform"/>
            <consortium name="The Broad Institute Genome Sequencing Center for Infectious Disease"/>
            <person name="Wu L."/>
            <person name="Ma J."/>
        </authorList>
    </citation>
    <scope>NUCLEOTIDE SEQUENCE [LARGE SCALE GENOMIC DNA]</scope>
    <source>
        <strain evidence="7">JCM 15089</strain>
    </source>
</reference>
<dbReference type="PROSITE" id="PS51891">
    <property type="entry name" value="CENP_V_GFA"/>
    <property type="match status" value="1"/>
</dbReference>
<keyword evidence="7" id="KW-1185">Reference proteome</keyword>
<dbReference type="Pfam" id="PF04828">
    <property type="entry name" value="GFA"/>
    <property type="match status" value="1"/>
</dbReference>
<dbReference type="InterPro" id="IPR011057">
    <property type="entry name" value="Mss4-like_sf"/>
</dbReference>
<comment type="similarity">
    <text evidence="1">Belongs to the Gfa family.</text>
</comment>
<evidence type="ECO:0000256" key="1">
    <source>
        <dbReference type="ARBA" id="ARBA00005495"/>
    </source>
</evidence>
<keyword evidence="3" id="KW-0862">Zinc</keyword>
<dbReference type="InterPro" id="IPR006913">
    <property type="entry name" value="CENP-V/GFA"/>
</dbReference>
<accession>A0ABP3PL98</accession>
<dbReference type="Proteomes" id="UP001499951">
    <property type="component" value="Unassembled WGS sequence"/>
</dbReference>
<proteinExistence type="inferred from homology"/>
<name>A0ABP3PL98_9PROT</name>
<evidence type="ECO:0000256" key="3">
    <source>
        <dbReference type="ARBA" id="ARBA00022833"/>
    </source>
</evidence>
<dbReference type="Gene3D" id="3.90.1590.10">
    <property type="entry name" value="glutathione-dependent formaldehyde- activating enzyme (gfa)"/>
    <property type="match status" value="1"/>
</dbReference>
<evidence type="ECO:0000313" key="7">
    <source>
        <dbReference type="Proteomes" id="UP001499951"/>
    </source>
</evidence>
<sequence>MHVTGHCYCQKIKFEAEADPAAVLVCHCTDCQELTGSTYRVVVAAKDLKILSGTPKVWIKTAESGRQKAHAFCADCGSPIYSGAPDGSLAAVTLRVGTLDQRRELEPHKQIWTRSALPWALDLHELPGNEKQ</sequence>
<organism evidence="6 7">
    <name type="scientific">Rhizomicrobium electricum</name>
    <dbReference type="NCBI Taxonomy" id="480070"/>
    <lineage>
        <taxon>Bacteria</taxon>
        <taxon>Pseudomonadati</taxon>
        <taxon>Pseudomonadota</taxon>
        <taxon>Alphaproteobacteria</taxon>
        <taxon>Micropepsales</taxon>
        <taxon>Micropepsaceae</taxon>
        <taxon>Rhizomicrobium</taxon>
    </lineage>
</organism>